<comment type="similarity">
    <text evidence="7">Belongs to the binding-protein-dependent transport system permease family.</text>
</comment>
<sequence length="293" mass="31999">METARKEAFVVHAVPSSEASPGTAKRPEVVPFILDEEGIEKRRTQHVLWGRTAAALLIFLVWEVFTRIGLLDPYYWSSPGAILQTTWIQLTEGSLLNDIAYTSGSTVLGFIFGTLLGALIGLSFWWSKTYAGISEPYLIILNAMPKLALAPVLVILLGIGFFSKVALAFSMTVVVSALSAYSGVKSVDPDMEKLMYSLGAKRRQVFAKVVIPWSMPWIISSLRINIALALAGAIVGEFIASSQGIGRMILYAGTILDINLVWVGVVVLSLLSMVMYWGVVVLEQWLSKGLAKQ</sequence>
<dbReference type="GO" id="GO:0005886">
    <property type="term" value="C:plasma membrane"/>
    <property type="evidence" value="ECO:0007669"/>
    <property type="project" value="UniProtKB-SubCell"/>
</dbReference>
<dbReference type="PANTHER" id="PTHR30151">
    <property type="entry name" value="ALKANE SULFONATE ABC TRANSPORTER-RELATED, MEMBRANE SUBUNIT"/>
    <property type="match status" value="1"/>
</dbReference>
<evidence type="ECO:0000256" key="3">
    <source>
        <dbReference type="ARBA" id="ARBA00022475"/>
    </source>
</evidence>
<feature type="transmembrane region" description="Helical" evidence="7">
    <location>
        <begin position="99"/>
        <end position="125"/>
    </location>
</feature>
<keyword evidence="2 7" id="KW-0813">Transport</keyword>
<proteinExistence type="inferred from homology"/>
<dbReference type="Gene3D" id="1.10.3720.10">
    <property type="entry name" value="MetI-like"/>
    <property type="match status" value="1"/>
</dbReference>
<dbReference type="Proteomes" id="UP000565468">
    <property type="component" value="Unassembled WGS sequence"/>
</dbReference>
<dbReference type="RefSeq" id="WP_169503926.1">
    <property type="nucleotide sequence ID" value="NZ_JABBPN010000003.1"/>
</dbReference>
<dbReference type="PROSITE" id="PS50928">
    <property type="entry name" value="ABC_TM1"/>
    <property type="match status" value="1"/>
</dbReference>
<comment type="caution">
    <text evidence="9">The sequence shown here is derived from an EMBL/GenBank/DDBJ whole genome shotgun (WGS) entry which is preliminary data.</text>
</comment>
<evidence type="ECO:0000259" key="8">
    <source>
        <dbReference type="PROSITE" id="PS50928"/>
    </source>
</evidence>
<gene>
    <name evidence="9" type="ORF">HII30_05145</name>
</gene>
<keyword evidence="4 7" id="KW-0812">Transmembrane</keyword>
<feature type="transmembrane region" description="Helical" evidence="7">
    <location>
        <begin position="258"/>
        <end position="279"/>
    </location>
</feature>
<name>A0A848M6F3_PAELE</name>
<dbReference type="InterPro" id="IPR035906">
    <property type="entry name" value="MetI-like_sf"/>
</dbReference>
<evidence type="ECO:0000256" key="4">
    <source>
        <dbReference type="ARBA" id="ARBA00022692"/>
    </source>
</evidence>
<evidence type="ECO:0000313" key="9">
    <source>
        <dbReference type="EMBL" id="NMO95174.1"/>
    </source>
</evidence>
<organism evidence="9 10">
    <name type="scientific">Paenibacillus lemnae</name>
    <dbReference type="NCBI Taxonomy" id="1330551"/>
    <lineage>
        <taxon>Bacteria</taxon>
        <taxon>Bacillati</taxon>
        <taxon>Bacillota</taxon>
        <taxon>Bacilli</taxon>
        <taxon>Bacillales</taxon>
        <taxon>Paenibacillaceae</taxon>
        <taxon>Paenibacillus</taxon>
    </lineage>
</organism>
<evidence type="ECO:0000256" key="7">
    <source>
        <dbReference type="RuleBase" id="RU363032"/>
    </source>
</evidence>
<keyword evidence="5 7" id="KW-1133">Transmembrane helix</keyword>
<keyword evidence="3" id="KW-1003">Cell membrane</keyword>
<feature type="transmembrane region" description="Helical" evidence="7">
    <location>
        <begin position="137"/>
        <end position="159"/>
    </location>
</feature>
<evidence type="ECO:0000256" key="5">
    <source>
        <dbReference type="ARBA" id="ARBA00022989"/>
    </source>
</evidence>
<dbReference type="CDD" id="cd06261">
    <property type="entry name" value="TM_PBP2"/>
    <property type="match status" value="1"/>
</dbReference>
<keyword evidence="10" id="KW-1185">Reference proteome</keyword>
<accession>A0A848M6F3</accession>
<dbReference type="AlphaFoldDB" id="A0A848M6F3"/>
<dbReference type="GO" id="GO:0055085">
    <property type="term" value="P:transmembrane transport"/>
    <property type="evidence" value="ECO:0007669"/>
    <property type="project" value="InterPro"/>
</dbReference>
<reference evidence="9 10" key="1">
    <citation type="submission" date="2020-04" db="EMBL/GenBank/DDBJ databases">
        <title>Paenibacillus algicola sp. nov., a novel marine bacterium producing alginate lyase.</title>
        <authorList>
            <person name="Huang H."/>
        </authorList>
    </citation>
    <scope>NUCLEOTIDE SEQUENCE [LARGE SCALE GENOMIC DNA]</scope>
    <source>
        <strain evidence="9 10">L7-75</strain>
    </source>
</reference>
<feature type="domain" description="ABC transmembrane type-1" evidence="8">
    <location>
        <begin position="95"/>
        <end position="279"/>
    </location>
</feature>
<dbReference type="Pfam" id="PF00528">
    <property type="entry name" value="BPD_transp_1"/>
    <property type="match status" value="1"/>
</dbReference>
<evidence type="ECO:0000313" key="10">
    <source>
        <dbReference type="Proteomes" id="UP000565468"/>
    </source>
</evidence>
<dbReference type="EMBL" id="JABBPN010000003">
    <property type="protein sequence ID" value="NMO95174.1"/>
    <property type="molecule type" value="Genomic_DNA"/>
</dbReference>
<comment type="subcellular location">
    <subcellularLocation>
        <location evidence="1 7">Cell membrane</location>
        <topology evidence="1 7">Multi-pass membrane protein</topology>
    </subcellularLocation>
</comment>
<keyword evidence="6 7" id="KW-0472">Membrane</keyword>
<protein>
    <submittedName>
        <fullName evidence="9">ABC transporter permease</fullName>
    </submittedName>
</protein>
<evidence type="ECO:0000256" key="6">
    <source>
        <dbReference type="ARBA" id="ARBA00023136"/>
    </source>
</evidence>
<dbReference type="InterPro" id="IPR000515">
    <property type="entry name" value="MetI-like"/>
</dbReference>
<feature type="transmembrane region" description="Helical" evidence="7">
    <location>
        <begin position="48"/>
        <end position="70"/>
    </location>
</feature>
<evidence type="ECO:0000256" key="1">
    <source>
        <dbReference type="ARBA" id="ARBA00004651"/>
    </source>
</evidence>
<feature type="transmembrane region" description="Helical" evidence="7">
    <location>
        <begin position="226"/>
        <end position="246"/>
    </location>
</feature>
<evidence type="ECO:0000256" key="2">
    <source>
        <dbReference type="ARBA" id="ARBA00022448"/>
    </source>
</evidence>
<dbReference type="SUPFAM" id="SSF161098">
    <property type="entry name" value="MetI-like"/>
    <property type="match status" value="1"/>
</dbReference>
<dbReference type="PANTHER" id="PTHR30151:SF19">
    <property type="entry name" value="ABC TRANSPORTER PERMEASE"/>
    <property type="match status" value="1"/>
</dbReference>